<dbReference type="Proteomes" id="UP000235114">
    <property type="component" value="Unassembled WGS sequence"/>
</dbReference>
<evidence type="ECO:0000313" key="3">
    <source>
        <dbReference type="Proteomes" id="UP000234951"/>
    </source>
</evidence>
<dbReference type="OrthoDB" id="2882082at2"/>
<dbReference type="Proteomes" id="UP000234951">
    <property type="component" value="Unassembled WGS sequence"/>
</dbReference>
<protein>
    <submittedName>
        <fullName evidence="1">Uncharacterized protein</fullName>
    </submittedName>
</protein>
<organism evidence="1 3">
    <name type="scientific">Bacillus canaveralius</name>
    <dbReference type="NCBI Taxonomy" id="1403243"/>
    <lineage>
        <taxon>Bacteria</taxon>
        <taxon>Bacillati</taxon>
        <taxon>Bacillota</taxon>
        <taxon>Bacilli</taxon>
        <taxon>Bacillales</taxon>
        <taxon>Bacillaceae</taxon>
        <taxon>Bacillus</taxon>
    </lineage>
</organism>
<evidence type="ECO:0000313" key="4">
    <source>
        <dbReference type="Proteomes" id="UP000235114"/>
    </source>
</evidence>
<gene>
    <name evidence="1" type="ORF">CU635_11465</name>
    <name evidence="2" type="ORF">CVD25_13800</name>
</gene>
<reference evidence="1 3" key="1">
    <citation type="submission" date="2017-11" db="EMBL/GenBank/DDBJ databases">
        <title>Comparitive Functional Genomics of Dry Heat Resistant strains isolated from the Viking Spacecraft.</title>
        <authorList>
            <person name="Seuylemezian A."/>
            <person name="Cooper K."/>
            <person name="Vaishampayan P."/>
        </authorList>
    </citation>
    <scope>NUCLEOTIDE SEQUENCE [LARGE SCALE GENOMIC DNA]</scope>
    <source>
        <strain evidence="1 3">M4.6</strain>
    </source>
</reference>
<dbReference type="AlphaFoldDB" id="A0A2N5GLA9"/>
<comment type="caution">
    <text evidence="1">The sequence shown here is derived from an EMBL/GenBank/DDBJ whole genome shotgun (WGS) entry which is preliminary data.</text>
</comment>
<sequence length="115" mass="13204">MAWDCYEETHQNGKTYFNELETPMGQFRVNLITNVDTDITPYSVYLPTIAVCSSSVKDQLLSRIKQKVNEMDRSIQPEYVGRLSVIVIELNEIDIAKEVMEEVKQVVEDFAAVKI</sequence>
<accession>A0A2N5GLA9</accession>
<reference evidence="2 4" key="2">
    <citation type="submission" date="2017-12" db="EMBL/GenBank/DDBJ databases">
        <title>Comparative Functional Genomics of Dry Heat Resistant strains isolated from the Viking Spacecraft.</title>
        <authorList>
            <person name="Seuylemezian A."/>
            <person name="Cooper K."/>
            <person name="Vaishampayan P."/>
        </authorList>
    </citation>
    <scope>NUCLEOTIDE SEQUENCE [LARGE SCALE GENOMIC DNA]</scope>
    <source>
        <strain evidence="2 4">ATCC 29669</strain>
    </source>
</reference>
<name>A0A2N5GLA9_9BACI</name>
<dbReference type="EMBL" id="PGVA01000026">
    <property type="protein sequence ID" value="PLR82424.1"/>
    <property type="molecule type" value="Genomic_DNA"/>
</dbReference>
<evidence type="ECO:0000313" key="2">
    <source>
        <dbReference type="EMBL" id="PLR95595.1"/>
    </source>
</evidence>
<keyword evidence="4" id="KW-1185">Reference proteome</keyword>
<dbReference type="EMBL" id="PGVD01000037">
    <property type="protein sequence ID" value="PLR95595.1"/>
    <property type="molecule type" value="Genomic_DNA"/>
</dbReference>
<dbReference type="RefSeq" id="WP_101577511.1">
    <property type="nucleotide sequence ID" value="NZ_PGVA01000026.1"/>
</dbReference>
<proteinExistence type="predicted"/>
<evidence type="ECO:0000313" key="1">
    <source>
        <dbReference type="EMBL" id="PLR82424.1"/>
    </source>
</evidence>